<dbReference type="InterPro" id="IPR006047">
    <property type="entry name" value="GH13_cat_dom"/>
</dbReference>
<dbReference type="SUPFAM" id="SSF49452">
    <property type="entry name" value="Starch-binding domain-like"/>
    <property type="match status" value="3"/>
</dbReference>
<evidence type="ECO:0000256" key="8">
    <source>
        <dbReference type="ARBA" id="ARBA00031076"/>
    </source>
</evidence>
<keyword evidence="12" id="KW-1185">Reference proteome</keyword>
<keyword evidence="2 9" id="KW-0732">Signal</keyword>
<dbReference type="Pfam" id="PF00128">
    <property type="entry name" value="Alpha-amylase"/>
    <property type="match status" value="1"/>
</dbReference>
<dbReference type="Gene3D" id="2.60.40.1130">
    <property type="entry name" value="Rab geranylgeranyltransferase alpha-subunit, insert domain"/>
    <property type="match status" value="1"/>
</dbReference>
<dbReference type="NCBIfam" id="TIGR02103">
    <property type="entry name" value="pullul_strch"/>
    <property type="match status" value="1"/>
</dbReference>
<dbReference type="Proteomes" id="UP000664417">
    <property type="component" value="Unassembled WGS sequence"/>
</dbReference>
<dbReference type="GO" id="GO:0005975">
    <property type="term" value="P:carbohydrate metabolic process"/>
    <property type="evidence" value="ECO:0007669"/>
    <property type="project" value="InterPro"/>
</dbReference>
<organism evidence="11 12">
    <name type="scientific">Acanthopleuribacter pedis</name>
    <dbReference type="NCBI Taxonomy" id="442870"/>
    <lineage>
        <taxon>Bacteria</taxon>
        <taxon>Pseudomonadati</taxon>
        <taxon>Acidobacteriota</taxon>
        <taxon>Holophagae</taxon>
        <taxon>Acanthopleuribacterales</taxon>
        <taxon>Acanthopleuribacteraceae</taxon>
        <taxon>Acanthopleuribacter</taxon>
    </lineage>
</organism>
<dbReference type="Pfam" id="PF03714">
    <property type="entry name" value="PUD"/>
    <property type="match status" value="3"/>
</dbReference>
<dbReference type="Gene3D" id="2.60.40.1110">
    <property type="match status" value="3"/>
</dbReference>
<dbReference type="InterPro" id="IPR024561">
    <property type="entry name" value="Pullul_strch_C"/>
</dbReference>
<protein>
    <recommendedName>
        <fullName evidence="6">pullulanase</fullName>
        <ecNumber evidence="6">3.2.1.41</ecNumber>
    </recommendedName>
    <alternativeName>
        <fullName evidence="7">Alpha-dextrin endo-1,6-alpha-glucosidase</fullName>
    </alternativeName>
    <alternativeName>
        <fullName evidence="8">Pullulan 6-glucanohydrolase</fullName>
    </alternativeName>
</protein>
<reference evidence="11" key="1">
    <citation type="submission" date="2021-03" db="EMBL/GenBank/DDBJ databases">
        <authorList>
            <person name="Wang G."/>
        </authorList>
    </citation>
    <scope>NUCLEOTIDE SEQUENCE</scope>
    <source>
        <strain evidence="11">KCTC 12899</strain>
    </source>
</reference>
<dbReference type="CDD" id="cd02860">
    <property type="entry name" value="E_set_Pullulanase"/>
    <property type="match status" value="1"/>
</dbReference>
<dbReference type="InterPro" id="IPR005323">
    <property type="entry name" value="CBM41_pullulanase"/>
</dbReference>
<feature type="chain" id="PRO_5035261881" description="pullulanase" evidence="9">
    <location>
        <begin position="31"/>
        <end position="2257"/>
    </location>
</feature>
<dbReference type="Gene3D" id="3.20.20.80">
    <property type="entry name" value="Glycosidases"/>
    <property type="match status" value="2"/>
</dbReference>
<dbReference type="InterPro" id="IPR013780">
    <property type="entry name" value="Glyco_hydro_b"/>
</dbReference>
<dbReference type="Pfam" id="PF11852">
    <property type="entry name" value="Pullul_strch_C"/>
    <property type="match status" value="1"/>
</dbReference>
<evidence type="ECO:0000256" key="1">
    <source>
        <dbReference type="ARBA" id="ARBA00008061"/>
    </source>
</evidence>
<evidence type="ECO:0000313" key="11">
    <source>
        <dbReference type="EMBL" id="MBO1320711.1"/>
    </source>
</evidence>
<evidence type="ECO:0000259" key="10">
    <source>
        <dbReference type="SMART" id="SM00642"/>
    </source>
</evidence>
<gene>
    <name evidence="11" type="primary">pulA</name>
    <name evidence="11" type="ORF">J3U88_19690</name>
</gene>
<comment type="caution">
    <text evidence="11">The sequence shown here is derived from an EMBL/GenBank/DDBJ whole genome shotgun (WGS) entry which is preliminary data.</text>
</comment>
<dbReference type="PANTHER" id="PTHR43002">
    <property type="entry name" value="GLYCOGEN DEBRANCHING ENZYME"/>
    <property type="match status" value="1"/>
</dbReference>
<dbReference type="SUPFAM" id="SSF51445">
    <property type="entry name" value="(Trans)glycosidases"/>
    <property type="match status" value="2"/>
</dbReference>
<dbReference type="CDD" id="cd10315">
    <property type="entry name" value="CBM41_pullulanase"/>
    <property type="match status" value="3"/>
</dbReference>
<dbReference type="InterPro" id="IPR013784">
    <property type="entry name" value="Carb-bd-like_fold"/>
</dbReference>
<dbReference type="SUPFAM" id="SSF81296">
    <property type="entry name" value="E set domains"/>
    <property type="match status" value="2"/>
</dbReference>
<dbReference type="InterPro" id="IPR013783">
    <property type="entry name" value="Ig-like_fold"/>
</dbReference>
<feature type="domain" description="Glycosyl hydrolase family 13 catalytic" evidence="10">
    <location>
        <begin position="255"/>
        <end position="723"/>
    </location>
</feature>
<dbReference type="InterPro" id="IPR004193">
    <property type="entry name" value="Glyco_hydro_13_N"/>
</dbReference>
<dbReference type="EMBL" id="JAFREP010000019">
    <property type="protein sequence ID" value="MBO1320711.1"/>
    <property type="molecule type" value="Genomic_DNA"/>
</dbReference>
<comment type="similarity">
    <text evidence="1">Belongs to the glycosyl hydrolase 13 family.</text>
</comment>
<keyword evidence="3" id="KW-0378">Hydrolase</keyword>
<evidence type="ECO:0000256" key="5">
    <source>
        <dbReference type="ARBA" id="ARBA00023965"/>
    </source>
</evidence>
<dbReference type="InterPro" id="IPR040671">
    <property type="entry name" value="Pullulanase_N2"/>
</dbReference>
<dbReference type="InterPro" id="IPR011839">
    <property type="entry name" value="Pullul_strch"/>
</dbReference>
<dbReference type="SMART" id="SM00642">
    <property type="entry name" value="Aamy"/>
    <property type="match status" value="1"/>
</dbReference>
<dbReference type="EC" id="3.2.1.41" evidence="6"/>
<dbReference type="CDD" id="cd12962">
    <property type="entry name" value="X25_BaPul_like"/>
    <property type="match status" value="2"/>
</dbReference>
<evidence type="ECO:0000256" key="3">
    <source>
        <dbReference type="ARBA" id="ARBA00022801"/>
    </source>
</evidence>
<dbReference type="Pfam" id="PF02922">
    <property type="entry name" value="CBM_48"/>
    <property type="match status" value="1"/>
</dbReference>
<dbReference type="InterPro" id="IPR054409">
    <property type="entry name" value="X25_BaPul-like"/>
</dbReference>
<dbReference type="Pfam" id="PF17967">
    <property type="entry name" value="Pullulanase_N2"/>
    <property type="match status" value="1"/>
</dbReference>
<dbReference type="CDD" id="cd11341">
    <property type="entry name" value="AmyAc_Pullulanase_LD-like"/>
    <property type="match status" value="1"/>
</dbReference>
<evidence type="ECO:0000256" key="9">
    <source>
        <dbReference type="SAM" id="SignalP"/>
    </source>
</evidence>
<sequence length="2257" mass="245946">MFPSNQGLTAALVRAASWCFLLLSAPALWAQPSSATLAGSFQDELSCPGDWQPECTASGLTYDAGDDVWQATYTLPAGSYEYKVALNGSWDENYGAGATPGGDNIALNLDTEQQVRFYYDHQSNWITDNVNSVIATIPGSFQSALGCGSDWDPSCLRSMLQDIDGDGMYQFDAVLPAGDYACKVAINESWDENYGADGAPGGSDILFSVPSDDTPVSFVYDTATNILTVTVQSSGDAGPTAPAVQHAIQDETFYFLVNDRFENGDTANDYGGMQPGDTDADRLRHGYWPADKGFYHGGDIAGITNRLDYLQNMGVTAVWMTPVLRNNAVQGDSSNALGHSSGYHGYWTIDYQSIDPHMGNEEDLRNLIQAAHARGMKIYFDVVVNHTGDVIRNAQNQYSYRTKEDAPYRDAAGNSFDDRDFIGGDFPALDAASSFPYTPVFLSESDATLKGPAWLNNPIYYHNRGDSSFSGESNTYGDIFGLDDLFTEHPDVVNGFVDIFSRWATEFGVDGFRLDTVKHVNIEFWHQFGPAVTQRAQAAGIADFFMFGEVFEFNPAVLSRYTKEAALPSVLDFALKGSIDQFAVNSAGTHVLRDLFAADDYYTDADSNAYQLGTFISNHDVGRIGHLIRTNRAGASDAEKTARVRLAHAALFLARGFPVVYYGDEQGFVGGGSDKDSREDMFPSAVDAHNALDLIGSDATTAQSNFDAHHPLYTAIRDLAALRREHEALRRGYQIHRYSQGDAGIYAFSRITRDRTEYLIALNNSDAPASATITTFAADTTFEAVYPAGGAALTSDAAGGLTITVPGLDFVVYRAASPFTLPAPSPMQFTTVNEGDSVGGTVELAVSGNENRFGEITFAVSVDGGEWQVLGTDTNAPYRVFWDSSSVAEGTAVRFVATFDDLNGNQTATEVNAVVGDATADQAAYAIIHYTREDGDYGDNNSSDYNDFWGLHLWGDAIAPEEATDWTAPKKLIGESEYGRFAWIKLSGNPGAINFIVHRGDTKDGTDADRAFDVSDGTQIWLKGGDGEHYFSQAAAQGYATIRYQRPDGDYGVGTDTYWGLHLWSEGGANAIDPAAETDWNAPRAPDGVDDFGAFWRVPLNAGDPNADRKPLKFIIHTPGGDNTDPGGDREPGGDRQIIPAEQPATWVLAQDETLYRERGAAENFVTLHYHRPDGDYGDLSSDDFNDFWGLHVWNGAASPTGWTSPLKPAGQDGFGVFFRVPLQAGATELAYIIHRGDTKDPDADMFLDLRNRGYEVWQLSGADPADAYILPRESGGGPGGPNPGNLGEQRAYWVSRDIVLWEGAGDPSWTYRLHSSATADLATSNEGVTGGEAWELTLEPTGPGQAILAKFPHLAGLPALRVPEQNRDALVAFLRGQTAVSAVNADGVAMGATALQIPGVLDDAFAAAYPEPLGIVWQDNVPTIRVWAPTAQNVGLQLFAGPATDDGEAAAMTFDAETGIWSATLSAERKGWYYLFDVSVYHPAAGAVVNLTVTDPYSVALSLNSTRSMIVDLNDAELAPSGWATYSKPALDAPEDISIYELHVRDFSISDSTVPEDMRGKFAALTLPESNGVKHLKRLQSAGLTHLHLLPVFDIATIIEGRDQRTEPDFDELRTFSADSEMQQEIVSESGDLDGFNWGYDPYHYNVPEGSYTMGANEENPDGRGRVLEFRDMVKAVNNMGLRLVMDVVYNHTNASGLNERSVLDRIVPGYYHRLDENGNVTNSTCCDNTATEHAMMEKLMVDSLVVWARDYKVDAFRFDLMGHHMTRNMAAVRAALDALTLENDGVDGSKIYVYGEGWNFGEVVNNTRGENATQRNMAGTGIGTFSDRLRDAIRGGGPFDNGIDLKRQGFANGLHYDPNDLDQGDTLSTLMVLTDQVRVGMAGNLAGYRFIDRDGNEVRGDQVPYGGDSAGYTEDPQEVITYISKHDNQTLYDINVYGLPVETDMETRVRVQSLGLSIVMLGQGIPFFHAGVDFLRSKSLDRDSFNSGDWFNHLDFSFQTGNYGIGLPVAEKNADNWDLMAPLLADPSLKPDQAAMAHSAALFREWLAIRYSSPLFRLRTATQVQERLRYHNTGPNQQPGLIVMSLDDRVGDDLDPNHDLVVVLINANDDDQSFTMHELIDAPLKLHPVQVVSADATNRASDWDRATGTFSVPGRTTAVWVLNTAPSADGLPDAIQALCDQVRAAMEAGDITMRDGARVLAIMNAAKSLAEREQTDQALRLLQTASWWIYGSNMPQDIKNRLLDGLNVILSDYGL</sequence>
<keyword evidence="4" id="KW-0326">Glycosidase</keyword>
<comment type="catalytic activity">
    <reaction evidence="5">
        <text>Hydrolysis of (1-&gt;6)-alpha-D-glucosidic linkages in pullulan, amylopectin and glycogen, and in the alpha- and beta-limit dextrins of amylopectin and glycogen.</text>
        <dbReference type="EC" id="3.2.1.41"/>
    </reaction>
</comment>
<dbReference type="InterPro" id="IPR017853">
    <property type="entry name" value="GH"/>
</dbReference>
<evidence type="ECO:0000313" key="12">
    <source>
        <dbReference type="Proteomes" id="UP000664417"/>
    </source>
</evidence>
<dbReference type="Pfam" id="PF22058">
    <property type="entry name" value="X25_BaPul_like"/>
    <property type="match status" value="2"/>
</dbReference>
<evidence type="ECO:0000256" key="4">
    <source>
        <dbReference type="ARBA" id="ARBA00023295"/>
    </source>
</evidence>
<dbReference type="GO" id="GO:0051060">
    <property type="term" value="F:pullulanase activity"/>
    <property type="evidence" value="ECO:0007669"/>
    <property type="project" value="UniProtKB-EC"/>
</dbReference>
<dbReference type="RefSeq" id="WP_207860666.1">
    <property type="nucleotide sequence ID" value="NZ_JAFREP010000019.1"/>
</dbReference>
<dbReference type="Gene3D" id="2.60.40.1180">
    <property type="entry name" value="Golgi alpha-mannosidase II"/>
    <property type="match status" value="2"/>
</dbReference>
<dbReference type="Gene3D" id="2.60.40.10">
    <property type="entry name" value="Immunoglobulins"/>
    <property type="match status" value="3"/>
</dbReference>
<accession>A0A8J7QHN5</accession>
<evidence type="ECO:0000256" key="7">
    <source>
        <dbReference type="ARBA" id="ARBA00029618"/>
    </source>
</evidence>
<dbReference type="InterPro" id="IPR014756">
    <property type="entry name" value="Ig_E-set"/>
</dbReference>
<feature type="signal peptide" evidence="9">
    <location>
        <begin position="1"/>
        <end position="30"/>
    </location>
</feature>
<dbReference type="CDD" id="cd11339">
    <property type="entry name" value="AmyAc_bac_CMD_like_2"/>
    <property type="match status" value="1"/>
</dbReference>
<proteinExistence type="inferred from homology"/>
<dbReference type="SUPFAM" id="SSF51011">
    <property type="entry name" value="Glycosyl hydrolase domain"/>
    <property type="match status" value="2"/>
</dbReference>
<evidence type="ECO:0000256" key="6">
    <source>
        <dbReference type="ARBA" id="ARBA00024062"/>
    </source>
</evidence>
<name>A0A8J7QHN5_9BACT</name>
<evidence type="ECO:0000256" key="2">
    <source>
        <dbReference type="ARBA" id="ARBA00022729"/>
    </source>
</evidence>
<dbReference type="GO" id="GO:0030246">
    <property type="term" value="F:carbohydrate binding"/>
    <property type="evidence" value="ECO:0007669"/>
    <property type="project" value="InterPro"/>
</dbReference>